<dbReference type="GO" id="GO:0030288">
    <property type="term" value="C:outer membrane-bounded periplasmic space"/>
    <property type="evidence" value="ECO:0007669"/>
    <property type="project" value="TreeGrafter"/>
</dbReference>
<dbReference type="Gene3D" id="3.30.750.170">
    <property type="match status" value="1"/>
</dbReference>
<dbReference type="InterPro" id="IPR005151">
    <property type="entry name" value="Tail-specific_protease"/>
</dbReference>
<gene>
    <name evidence="2" type="ORF">EII33_07755</name>
</gene>
<evidence type="ECO:0000313" key="3">
    <source>
        <dbReference type="Proteomes" id="UP000279562"/>
    </source>
</evidence>
<keyword evidence="3" id="KW-1185">Reference proteome</keyword>
<dbReference type="Proteomes" id="UP000279562">
    <property type="component" value="Unassembled WGS sequence"/>
</dbReference>
<dbReference type="PANTHER" id="PTHR32060">
    <property type="entry name" value="TAIL-SPECIFIC PROTEASE"/>
    <property type="match status" value="1"/>
</dbReference>
<dbReference type="SMART" id="SM00245">
    <property type="entry name" value="TSPc"/>
    <property type="match status" value="1"/>
</dbReference>
<dbReference type="AlphaFoldDB" id="A0A3P2A5Z8"/>
<dbReference type="CDD" id="cd07561">
    <property type="entry name" value="Peptidase_S41_CPP_like"/>
    <property type="match status" value="1"/>
</dbReference>
<dbReference type="Gene3D" id="3.90.226.10">
    <property type="entry name" value="2-enoyl-CoA Hydratase, Chain A, domain 1"/>
    <property type="match status" value="1"/>
</dbReference>
<accession>A0A3P2A5Z8</accession>
<dbReference type="PANTHER" id="PTHR32060:SF30">
    <property type="entry name" value="CARBOXY-TERMINAL PROCESSING PROTEASE CTPA"/>
    <property type="match status" value="1"/>
</dbReference>
<comment type="caution">
    <text evidence="2">The sequence shown here is derived from an EMBL/GenBank/DDBJ whole genome shotgun (WGS) entry which is preliminary data.</text>
</comment>
<dbReference type="InterPro" id="IPR041613">
    <property type="entry name" value="Pept_S41_N"/>
</dbReference>
<dbReference type="Gene3D" id="2.30.42.10">
    <property type="match status" value="1"/>
</dbReference>
<evidence type="ECO:0000259" key="1">
    <source>
        <dbReference type="SMART" id="SM00245"/>
    </source>
</evidence>
<dbReference type="Pfam" id="PF03572">
    <property type="entry name" value="Peptidase_S41"/>
    <property type="match status" value="1"/>
</dbReference>
<dbReference type="GO" id="GO:0006508">
    <property type="term" value="P:proteolysis"/>
    <property type="evidence" value="ECO:0007669"/>
    <property type="project" value="InterPro"/>
</dbReference>
<proteinExistence type="predicted"/>
<feature type="domain" description="Tail specific protease" evidence="1">
    <location>
        <begin position="176"/>
        <end position="394"/>
    </location>
</feature>
<sequence length="455" mass="51026">MKAKNILIYIVGVLIIPSYLSSCGEDRWAAYAEQTRTTRWIDDSMRVWYYWADEIPHTDKLNYFTAPEKFFGSLLSKKDKYSHIDSLTNPTTTRSIPYTDYSYGFQFSTESVEGNDTALYARILYVANASPASDIKLQRGEWIMKINGEPITQKNSDKLYGSTAMKLTIGHYDAEKKAIVAYGEPRQIAAARSIDDNPVHYHNVYIRDNKRIGYLVYNHFSPGATNNTHEYDNDLRNVFRNFANQQVNEFILDLRYNNGGLLSCAELMCSMLAPSSALGKDLGYLEFNNRTNPKEVSFKLNADLIGEGANLNLKTLYVLTGSQTASASEMVINCLQPYMEVVLIGSTTVGKNVGSLTFSSQELKITMSPIVCQIYNSKGESDYASGFTPEFSVDETDTPKQFLPFGNTEERMLSTALGVIDGSIKPDDKKQSSALKVITITNSIDRRASQAVRIR</sequence>
<dbReference type="GO" id="GO:0007165">
    <property type="term" value="P:signal transduction"/>
    <property type="evidence" value="ECO:0007669"/>
    <property type="project" value="TreeGrafter"/>
</dbReference>
<dbReference type="GO" id="GO:0008236">
    <property type="term" value="F:serine-type peptidase activity"/>
    <property type="evidence" value="ECO:0007669"/>
    <property type="project" value="InterPro"/>
</dbReference>
<organism evidence="2 3">
    <name type="scientific">Prevotella heparinolytica</name>
    <dbReference type="NCBI Taxonomy" id="28113"/>
    <lineage>
        <taxon>Bacteria</taxon>
        <taxon>Pseudomonadati</taxon>
        <taxon>Bacteroidota</taxon>
        <taxon>Bacteroidia</taxon>
        <taxon>Bacteroidales</taxon>
        <taxon>Bacteroidaceae</taxon>
        <taxon>Bacteroides</taxon>
    </lineage>
</organism>
<dbReference type="InterPro" id="IPR036034">
    <property type="entry name" value="PDZ_sf"/>
</dbReference>
<dbReference type="InterPro" id="IPR029045">
    <property type="entry name" value="ClpP/crotonase-like_dom_sf"/>
</dbReference>
<dbReference type="GO" id="GO:0004175">
    <property type="term" value="F:endopeptidase activity"/>
    <property type="evidence" value="ECO:0007669"/>
    <property type="project" value="TreeGrafter"/>
</dbReference>
<name>A0A3P2A5Z8_9BACE</name>
<dbReference type="EMBL" id="RQYF01000031">
    <property type="protein sequence ID" value="RRD90892.1"/>
    <property type="molecule type" value="Genomic_DNA"/>
</dbReference>
<protein>
    <submittedName>
        <fullName evidence="2">Peptidase S41</fullName>
    </submittedName>
</protein>
<dbReference type="SUPFAM" id="SSF52096">
    <property type="entry name" value="ClpP/crotonase"/>
    <property type="match status" value="1"/>
</dbReference>
<evidence type="ECO:0000313" key="2">
    <source>
        <dbReference type="EMBL" id="RRD90892.1"/>
    </source>
</evidence>
<dbReference type="SUPFAM" id="SSF50156">
    <property type="entry name" value="PDZ domain-like"/>
    <property type="match status" value="1"/>
</dbReference>
<dbReference type="Pfam" id="PF18294">
    <property type="entry name" value="Pept_S41_N"/>
    <property type="match status" value="1"/>
</dbReference>
<reference evidence="2 3" key="1">
    <citation type="submission" date="2018-11" db="EMBL/GenBank/DDBJ databases">
        <title>Genomes From Bacteria Associated with the Canine Oral Cavity: a Test Case for Automated Genome-Based Taxonomic Assignment.</title>
        <authorList>
            <person name="Coil D.A."/>
            <person name="Jospin G."/>
            <person name="Darling A.E."/>
            <person name="Wallis C."/>
            <person name="Davis I.J."/>
            <person name="Harris S."/>
            <person name="Eisen J.A."/>
            <person name="Holcombe L.J."/>
            <person name="O'Flynn C."/>
        </authorList>
    </citation>
    <scope>NUCLEOTIDE SEQUENCE [LARGE SCALE GENOMIC DNA]</scope>
    <source>
        <strain evidence="2 3">OH1047_COT-310</strain>
    </source>
</reference>